<comment type="caution">
    <text evidence="1">The sequence shown here is derived from an EMBL/GenBank/DDBJ whole genome shotgun (WGS) entry which is preliminary data.</text>
</comment>
<dbReference type="Proteomes" id="UP000012101">
    <property type="component" value="Unassembled WGS sequence"/>
</dbReference>
<evidence type="ECO:0000313" key="1">
    <source>
        <dbReference type="EMBL" id="EMM71272.1"/>
    </source>
</evidence>
<accession>M6FJF1</accession>
<gene>
    <name evidence="1" type="ORF">LEP1GSC038_3088</name>
</gene>
<reference evidence="1 2" key="1">
    <citation type="submission" date="2013-01" db="EMBL/GenBank/DDBJ databases">
        <authorList>
            <person name="Harkins D.M."/>
            <person name="Durkin A.S."/>
            <person name="Brinkac L.M."/>
            <person name="Haft D.H."/>
            <person name="Selengut J.D."/>
            <person name="Sanka R."/>
            <person name="DePew J."/>
            <person name="Purushe J."/>
            <person name="Hospenthal D.R."/>
            <person name="Murray C.K."/>
            <person name="Pimentel G."/>
            <person name="Wasfy M."/>
            <person name="Vinetz J.M."/>
            <person name="Sutton G.G."/>
            <person name="Nierman W.C."/>
            <person name="Fouts D.E."/>
        </authorList>
    </citation>
    <scope>NUCLEOTIDE SEQUENCE [LARGE SCALE GENOMIC DNA]</scope>
    <source>
        <strain evidence="1 2">2006001855</strain>
    </source>
</reference>
<protein>
    <submittedName>
        <fullName evidence="1">Uncharacterized protein</fullName>
    </submittedName>
</protein>
<proteinExistence type="predicted"/>
<sequence>MFKSILEIVFLFWVVFSRSLRLELQPIIRDPILLFVSHR</sequence>
<evidence type="ECO:0000313" key="2">
    <source>
        <dbReference type="Proteomes" id="UP000012101"/>
    </source>
</evidence>
<organism evidence="1 2">
    <name type="scientific">Leptospira weilii str. 2006001855</name>
    <dbReference type="NCBI Taxonomy" id="996804"/>
    <lineage>
        <taxon>Bacteria</taxon>
        <taxon>Pseudomonadati</taxon>
        <taxon>Spirochaetota</taxon>
        <taxon>Spirochaetia</taxon>
        <taxon>Leptospirales</taxon>
        <taxon>Leptospiraceae</taxon>
        <taxon>Leptospira</taxon>
    </lineage>
</organism>
<dbReference type="AlphaFoldDB" id="M6FJF1"/>
<dbReference type="EMBL" id="AFJM02000055">
    <property type="protein sequence ID" value="EMM71272.1"/>
    <property type="molecule type" value="Genomic_DNA"/>
</dbReference>
<name>M6FJF1_9LEPT</name>